<keyword evidence="2" id="KW-1185">Reference proteome</keyword>
<evidence type="ECO:0000313" key="2">
    <source>
        <dbReference type="Proteomes" id="UP000240688"/>
    </source>
</evidence>
<name>A0A2H4P7K7_9CAUD</name>
<reference evidence="2" key="1">
    <citation type="submission" date="2017-09" db="EMBL/GenBank/DDBJ databases">
        <authorList>
            <person name="Djurhuus A.M."/>
            <person name="Carstens A.B."/>
            <person name="Hansen L.H."/>
        </authorList>
    </citation>
    <scope>NUCLEOTIDE SEQUENCE [LARGE SCALE GENOMIC DNA]</scope>
</reference>
<evidence type="ECO:0000313" key="1">
    <source>
        <dbReference type="EMBL" id="ATW58172.1"/>
    </source>
</evidence>
<accession>A0A2H4P7K7</accession>
<dbReference type="Proteomes" id="UP000240688">
    <property type="component" value="Segment"/>
</dbReference>
<sequence>MAKRTDGLLGAAHWGTSMDPTHVQRFRDNTDKLVHYSFKSQKCPVCRKMRSIRQFKEGRQACLSCPEPKE</sequence>
<gene>
    <name evidence="1" type="ORF">CNR35_00078</name>
</gene>
<proteinExistence type="predicted"/>
<protein>
    <submittedName>
        <fullName evidence="1">Uncharacterized protein</fullName>
    </submittedName>
</protein>
<organism evidence="1 2">
    <name type="scientific">Pseudomonas phage inbricus</name>
    <dbReference type="NCBI Taxonomy" id="2048976"/>
    <lineage>
        <taxon>Viruses</taxon>
        <taxon>Duplodnaviria</taxon>
        <taxon>Heunggongvirae</taxon>
        <taxon>Uroviricota</taxon>
        <taxon>Caudoviricetes</taxon>
        <taxon>Schitoviridae</taxon>
        <taxon>Rothmandenesvirinae</taxon>
        <taxon>Inbricusvirus</taxon>
        <taxon>Inbricusvirus inbricus</taxon>
    </lineage>
</organism>
<dbReference type="EMBL" id="MG018928">
    <property type="protein sequence ID" value="ATW58172.1"/>
    <property type="molecule type" value="Genomic_DNA"/>
</dbReference>